<dbReference type="Gene3D" id="3.40.50.620">
    <property type="entry name" value="HUPs"/>
    <property type="match status" value="1"/>
</dbReference>
<dbReference type="SUPFAM" id="SSF46589">
    <property type="entry name" value="tRNA-binding arm"/>
    <property type="match status" value="1"/>
</dbReference>
<dbReference type="InterPro" id="IPR013155">
    <property type="entry name" value="M/V/L/I-tRNA-synth_anticd-bd"/>
</dbReference>
<feature type="non-terminal residue" evidence="14">
    <location>
        <position position="1"/>
    </location>
</feature>
<comment type="caution">
    <text evidence="14">The sequence shown here is derived from an EMBL/GenBank/DDBJ whole genome shotgun (WGS) entry which is preliminary data.</text>
</comment>
<dbReference type="Gene3D" id="1.10.287.380">
    <property type="entry name" value="Valyl-tRNA synthetase, C-terminal domain"/>
    <property type="match status" value="1"/>
</dbReference>
<keyword evidence="9" id="KW-0175">Coiled coil</keyword>
<dbReference type="Pfam" id="PF10458">
    <property type="entry name" value="Val_tRNA-synt_C"/>
    <property type="match status" value="1"/>
</dbReference>
<evidence type="ECO:0000256" key="7">
    <source>
        <dbReference type="ARBA" id="ARBA00047552"/>
    </source>
</evidence>
<proteinExistence type="predicted"/>
<accession>A0A4U8SYW8</accession>
<dbReference type="Gene3D" id="1.10.730.10">
    <property type="entry name" value="Isoleucyl-tRNA Synthetase, Domain 1"/>
    <property type="match status" value="1"/>
</dbReference>
<dbReference type="PRINTS" id="PR00986">
    <property type="entry name" value="TRNASYNTHVAL"/>
</dbReference>
<evidence type="ECO:0000256" key="2">
    <source>
        <dbReference type="ARBA" id="ARBA00022598"/>
    </source>
</evidence>
<evidence type="ECO:0000256" key="6">
    <source>
        <dbReference type="ARBA" id="ARBA00023146"/>
    </source>
</evidence>
<evidence type="ECO:0000259" key="11">
    <source>
        <dbReference type="Pfam" id="PF00133"/>
    </source>
</evidence>
<dbReference type="RefSeq" id="WP_138127355.1">
    <property type="nucleotide sequence ID" value="NZ_JRMP02000024.1"/>
</dbReference>
<dbReference type="InterPro" id="IPR002303">
    <property type="entry name" value="Valyl-tRNA_ligase"/>
</dbReference>
<evidence type="ECO:0000313" key="14">
    <source>
        <dbReference type="EMBL" id="TLD92028.1"/>
    </source>
</evidence>
<dbReference type="InterPro" id="IPR033705">
    <property type="entry name" value="Anticodon_Ia_Val"/>
</dbReference>
<dbReference type="InterPro" id="IPR010978">
    <property type="entry name" value="tRNA-bd_arm"/>
</dbReference>
<evidence type="ECO:0000259" key="12">
    <source>
        <dbReference type="Pfam" id="PF08264"/>
    </source>
</evidence>
<keyword evidence="4" id="KW-0067">ATP-binding</keyword>
<dbReference type="GO" id="GO:0005829">
    <property type="term" value="C:cytosol"/>
    <property type="evidence" value="ECO:0007669"/>
    <property type="project" value="TreeGrafter"/>
</dbReference>
<evidence type="ECO:0000256" key="1">
    <source>
        <dbReference type="ARBA" id="ARBA00013169"/>
    </source>
</evidence>
<dbReference type="FunFam" id="3.90.740.10:FF:000005">
    <property type="entry name" value="Valine--tRNA ligase, mitochondrial"/>
    <property type="match status" value="1"/>
</dbReference>
<gene>
    <name evidence="14" type="ORF">LS64_011020</name>
</gene>
<dbReference type="GO" id="GO:0004832">
    <property type="term" value="F:valine-tRNA ligase activity"/>
    <property type="evidence" value="ECO:0007669"/>
    <property type="project" value="UniProtKB-UniRule"/>
</dbReference>
<dbReference type="NCBIfam" id="NF004349">
    <property type="entry name" value="PRK05729.1"/>
    <property type="match status" value="1"/>
</dbReference>
<dbReference type="GO" id="GO:0006438">
    <property type="term" value="P:valyl-tRNA aminoacylation"/>
    <property type="evidence" value="ECO:0007669"/>
    <property type="project" value="UniProtKB-UniRule"/>
</dbReference>
<protein>
    <recommendedName>
        <fullName evidence="1 8">Valine--tRNA ligase</fullName>
        <ecNumber evidence="1 8">6.1.1.9</ecNumber>
    </recommendedName>
</protein>
<dbReference type="InterPro" id="IPR019499">
    <property type="entry name" value="Val-tRNA_synth_tRNA-bd"/>
</dbReference>
<dbReference type="InterPro" id="IPR009080">
    <property type="entry name" value="tRNAsynth_Ia_anticodon-bd"/>
</dbReference>
<dbReference type="InterPro" id="IPR037118">
    <property type="entry name" value="Val-tRNA_synth_C_sf"/>
</dbReference>
<dbReference type="Gene3D" id="2.170.220.10">
    <property type="match status" value="1"/>
</dbReference>
<feature type="compositionally biased region" description="Polar residues" evidence="10">
    <location>
        <begin position="72"/>
        <end position="85"/>
    </location>
</feature>
<dbReference type="PANTHER" id="PTHR11946:SF93">
    <property type="entry name" value="VALINE--TRNA LIGASE, CHLOROPLASTIC_MITOCHONDRIAL 2"/>
    <property type="match status" value="1"/>
</dbReference>
<dbReference type="GO" id="GO:0002161">
    <property type="term" value="F:aminoacyl-tRNA deacylase activity"/>
    <property type="evidence" value="ECO:0007669"/>
    <property type="project" value="InterPro"/>
</dbReference>
<feature type="domain" description="Aminoacyl-tRNA synthetase class Ia" evidence="11">
    <location>
        <begin position="96"/>
        <end position="502"/>
    </location>
</feature>
<feature type="domain" description="Valyl-tRNA synthetase tRNA-binding arm" evidence="13">
    <location>
        <begin position="758"/>
        <end position="822"/>
    </location>
</feature>
<keyword evidence="2 14" id="KW-0436">Ligase</keyword>
<keyword evidence="6" id="KW-0030">Aminoacyl-tRNA synthetase</keyword>
<dbReference type="Pfam" id="PF00133">
    <property type="entry name" value="tRNA-synt_1"/>
    <property type="match status" value="1"/>
</dbReference>
<organism evidence="14 15">
    <name type="scientific">Helicobacter saguini</name>
    <dbReference type="NCBI Taxonomy" id="1548018"/>
    <lineage>
        <taxon>Bacteria</taxon>
        <taxon>Pseudomonadati</taxon>
        <taxon>Campylobacterota</taxon>
        <taxon>Epsilonproteobacteria</taxon>
        <taxon>Campylobacterales</taxon>
        <taxon>Helicobacteraceae</taxon>
        <taxon>Helicobacter</taxon>
    </lineage>
</organism>
<keyword evidence="5" id="KW-0648">Protein biosynthesis</keyword>
<comment type="catalytic activity">
    <reaction evidence="7">
        <text>tRNA(Val) + L-valine + ATP = L-valyl-tRNA(Val) + AMP + diphosphate</text>
        <dbReference type="Rhea" id="RHEA:10704"/>
        <dbReference type="Rhea" id="RHEA-COMP:9672"/>
        <dbReference type="Rhea" id="RHEA-COMP:9708"/>
        <dbReference type="ChEBI" id="CHEBI:30616"/>
        <dbReference type="ChEBI" id="CHEBI:33019"/>
        <dbReference type="ChEBI" id="CHEBI:57762"/>
        <dbReference type="ChEBI" id="CHEBI:78442"/>
        <dbReference type="ChEBI" id="CHEBI:78537"/>
        <dbReference type="ChEBI" id="CHEBI:456215"/>
        <dbReference type="EC" id="6.1.1.9"/>
    </reaction>
</comment>
<evidence type="ECO:0000256" key="10">
    <source>
        <dbReference type="SAM" id="MobiDB-lite"/>
    </source>
</evidence>
<evidence type="ECO:0000259" key="13">
    <source>
        <dbReference type="Pfam" id="PF10458"/>
    </source>
</evidence>
<dbReference type="EC" id="6.1.1.9" evidence="1 8"/>
<keyword evidence="15" id="KW-1185">Reference proteome</keyword>
<dbReference type="InterPro" id="IPR014729">
    <property type="entry name" value="Rossmann-like_a/b/a_fold"/>
</dbReference>
<feature type="region of interest" description="Disordered" evidence="10">
    <location>
        <begin position="38"/>
        <end position="95"/>
    </location>
</feature>
<dbReference type="OrthoDB" id="9810365at2"/>
<dbReference type="Pfam" id="PF08264">
    <property type="entry name" value="Anticodon_1"/>
    <property type="match status" value="1"/>
</dbReference>
<sequence>GFGGLQGGIRGSDFAIQAPLVPPCERVDSINKELSKNIKESNDFVNSRSETKNVDNKKDSKDSIDSKNSQNLDSTNVQDSKNLSPTHHPINNIDSKTAHNKNYIIVATTRPETFFGDTAVMVNPNDERYKHLIGKKVKLPIINKEIPIIADEHVDMEFGTGAVKVTPAHDINDYEVGLRHNLEQIVIFDTKGILNEKCGEFAGLERLKARDSIVAKLQELHAIEKIEDYNNKVGTCYRCGNIIEPYISKQWFVKADIAKGAIERVNRGEAKFYPPQWINNYNAWMRDLRDWCISRQLWWGHRIPVFYCECGAEFASVESNPTCPKCNSQNLDFIESNSQDSKEIQNLDSKKDSKNLSPTHHPINIESKNKIHQDTDVLDTWFSSALWSHSTLGFANGEFGRGTLWQDSDLSEFHPNSLLITGFDILFFWVARMLIAADSNLHQIAFKDIYLHALVLDSKGQKMSKSKGNVIDPLALCRQYSPDIVRFSLAYLCVQGRDIRMSDKQLEITRNFTNKLANAMKFLQLYAGQQDSNYTFKERQNLNEYKTPLGIYMKSRLNLAITEAREALESYRFDSYASVVYRFLWSEFCDIGVEYAKADKVSVFELASVLIESMKMLHPLMPFISEFIFHSLLGRDIERGLGDFDSIMVEAFPADFSRDLGIEETFAILGDCITTIRRMRVNLELGGSELEQVYIVPLGDISQADTLHNNVSLQELGLKFIGKLAKVKRVFVRDTKPLDCVSDIGQFAQIFIESKNLDIDGLMKRLEAQKSKLEKEITKLDSMLSNENFIKNAPLSVVESNRTALTELRTKLNKITEQQTTLKN</sequence>
<dbReference type="GO" id="GO:0005524">
    <property type="term" value="F:ATP binding"/>
    <property type="evidence" value="ECO:0007669"/>
    <property type="project" value="UniProtKB-KW"/>
</dbReference>
<evidence type="ECO:0000313" key="15">
    <source>
        <dbReference type="Proteomes" id="UP000029714"/>
    </source>
</evidence>
<dbReference type="AlphaFoldDB" id="A0A4U8SYW8"/>
<dbReference type="NCBIfam" id="TIGR00422">
    <property type="entry name" value="valS"/>
    <property type="match status" value="1"/>
</dbReference>
<dbReference type="SUPFAM" id="SSF52374">
    <property type="entry name" value="Nucleotidylyl transferase"/>
    <property type="match status" value="1"/>
</dbReference>
<dbReference type="PANTHER" id="PTHR11946">
    <property type="entry name" value="VALYL-TRNA SYNTHETASES"/>
    <property type="match status" value="1"/>
</dbReference>
<feature type="coiled-coil region" evidence="9">
    <location>
        <begin position="756"/>
        <end position="783"/>
    </location>
</feature>
<reference evidence="14 15" key="1">
    <citation type="journal article" date="2014" name="Genome Announc.">
        <title>Draft genome sequences of eight enterohepatic helicobacter species isolated from both laboratory and wild rodents.</title>
        <authorList>
            <person name="Sheh A."/>
            <person name="Shen Z."/>
            <person name="Fox J.G."/>
        </authorList>
    </citation>
    <scope>NUCLEOTIDE SEQUENCE [LARGE SCALE GENOMIC DNA]</scope>
    <source>
        <strain evidence="14 15">MIT 97-6194</strain>
    </source>
</reference>
<name>A0A4U8SYW8_9HELI</name>
<keyword evidence="3" id="KW-0547">Nucleotide-binding</keyword>
<dbReference type="InterPro" id="IPR002300">
    <property type="entry name" value="aa-tRNA-synth_Ia"/>
</dbReference>
<dbReference type="SUPFAM" id="SSF50677">
    <property type="entry name" value="ValRS/IleRS/LeuRS editing domain"/>
    <property type="match status" value="1"/>
</dbReference>
<feature type="compositionally biased region" description="Basic and acidic residues" evidence="10">
    <location>
        <begin position="49"/>
        <end position="65"/>
    </location>
</feature>
<evidence type="ECO:0000256" key="8">
    <source>
        <dbReference type="NCBIfam" id="TIGR00422"/>
    </source>
</evidence>
<dbReference type="SUPFAM" id="SSF47323">
    <property type="entry name" value="Anticodon-binding domain of a subclass of class I aminoacyl-tRNA synthetases"/>
    <property type="match status" value="1"/>
</dbReference>
<evidence type="ECO:0000256" key="5">
    <source>
        <dbReference type="ARBA" id="ARBA00022917"/>
    </source>
</evidence>
<dbReference type="Proteomes" id="UP000029714">
    <property type="component" value="Unassembled WGS sequence"/>
</dbReference>
<evidence type="ECO:0000256" key="4">
    <source>
        <dbReference type="ARBA" id="ARBA00022840"/>
    </source>
</evidence>
<dbReference type="EMBL" id="JRMP02000024">
    <property type="protein sequence ID" value="TLD92028.1"/>
    <property type="molecule type" value="Genomic_DNA"/>
</dbReference>
<feature type="domain" description="Methionyl/Valyl/Leucyl/Isoleucyl-tRNA synthetase anticodon-binding" evidence="12">
    <location>
        <begin position="552"/>
        <end position="694"/>
    </location>
</feature>
<reference evidence="14 15" key="2">
    <citation type="journal article" date="2016" name="Infect. Immun.">
        <title>Helicobacter saguini, a Novel Helicobacter Isolated from Cotton-Top Tamarins with Ulcerative Colitis, Has Proinflammatory Properties and Induces Typhlocolitis and Dysplasia in Gnotobiotic IL-10-/- Mice.</title>
        <authorList>
            <person name="Shen Z."/>
            <person name="Mannion A."/>
            <person name="Whary M.T."/>
            <person name="Muthupalani S."/>
            <person name="Sheh A."/>
            <person name="Feng Y."/>
            <person name="Gong G."/>
            <person name="Vandamme P."/>
            <person name="Holcombe H.R."/>
            <person name="Paster B.J."/>
            <person name="Fox J.G."/>
        </authorList>
    </citation>
    <scope>NUCLEOTIDE SEQUENCE [LARGE SCALE GENOMIC DNA]</scope>
    <source>
        <strain evidence="14 15">MIT 97-6194</strain>
    </source>
</reference>
<dbReference type="InterPro" id="IPR009008">
    <property type="entry name" value="Val/Leu/Ile-tRNA-synth_edit"/>
</dbReference>
<dbReference type="Gene3D" id="3.90.740.10">
    <property type="entry name" value="Valyl/Leucyl/Isoleucyl-tRNA synthetase, editing domain"/>
    <property type="match status" value="1"/>
</dbReference>
<evidence type="ECO:0000256" key="3">
    <source>
        <dbReference type="ARBA" id="ARBA00022741"/>
    </source>
</evidence>
<evidence type="ECO:0000256" key="9">
    <source>
        <dbReference type="SAM" id="Coils"/>
    </source>
</evidence>
<dbReference type="CDD" id="cd07962">
    <property type="entry name" value="Anticodon_Ia_Val"/>
    <property type="match status" value="1"/>
</dbReference>